<name>A0A0R3R6Q7_9BILA</name>
<evidence type="ECO:0000313" key="2">
    <source>
        <dbReference type="Proteomes" id="UP000280834"/>
    </source>
</evidence>
<proteinExistence type="predicted"/>
<dbReference type="EMBL" id="UZAG01020367">
    <property type="protein sequence ID" value="VDO46541.1"/>
    <property type="molecule type" value="Genomic_DNA"/>
</dbReference>
<keyword evidence="2" id="KW-1185">Reference proteome</keyword>
<evidence type="ECO:0000313" key="3">
    <source>
        <dbReference type="WBParaSite" id="BTMF_0001570501-mRNA-1"/>
    </source>
</evidence>
<reference evidence="3" key="1">
    <citation type="submission" date="2017-02" db="UniProtKB">
        <authorList>
            <consortium name="WormBaseParasite"/>
        </authorList>
    </citation>
    <scope>IDENTIFICATION</scope>
</reference>
<sequence>MSKVQNVIARMRAVDKLLKMAVPAIRLSSGIKMPIIGLGMWL</sequence>
<dbReference type="WBParaSite" id="BTMF_0001570501-mRNA-1">
    <property type="protein sequence ID" value="BTMF_0001570501-mRNA-1"/>
    <property type="gene ID" value="BTMF_0001570501"/>
</dbReference>
<evidence type="ECO:0000313" key="1">
    <source>
        <dbReference type="EMBL" id="VDO46541.1"/>
    </source>
</evidence>
<organism evidence="3">
    <name type="scientific">Brugia timori</name>
    <dbReference type="NCBI Taxonomy" id="42155"/>
    <lineage>
        <taxon>Eukaryota</taxon>
        <taxon>Metazoa</taxon>
        <taxon>Ecdysozoa</taxon>
        <taxon>Nematoda</taxon>
        <taxon>Chromadorea</taxon>
        <taxon>Rhabditida</taxon>
        <taxon>Spirurina</taxon>
        <taxon>Spiruromorpha</taxon>
        <taxon>Filarioidea</taxon>
        <taxon>Onchocercidae</taxon>
        <taxon>Brugia</taxon>
    </lineage>
</organism>
<gene>
    <name evidence="1" type="ORF">BTMF_LOCUS13694</name>
</gene>
<reference evidence="1 2" key="2">
    <citation type="submission" date="2018-11" db="EMBL/GenBank/DDBJ databases">
        <authorList>
            <consortium name="Pathogen Informatics"/>
        </authorList>
    </citation>
    <scope>NUCLEOTIDE SEQUENCE [LARGE SCALE GENOMIC DNA]</scope>
</reference>
<protein>
    <submittedName>
        <fullName evidence="3">ABC transporter permease</fullName>
    </submittedName>
</protein>
<dbReference type="AlphaFoldDB" id="A0A0R3R6Q7"/>
<dbReference type="Proteomes" id="UP000280834">
    <property type="component" value="Unassembled WGS sequence"/>
</dbReference>
<accession>A0A0R3R6Q7</accession>